<dbReference type="AlphaFoldDB" id="A0A6A6BSK0"/>
<reference evidence="7" key="1">
    <citation type="journal article" date="2020" name="Stud. Mycol.">
        <title>101 Dothideomycetes genomes: a test case for predicting lifestyles and emergence of pathogens.</title>
        <authorList>
            <person name="Haridas S."/>
            <person name="Albert R."/>
            <person name="Binder M."/>
            <person name="Bloem J."/>
            <person name="Labutti K."/>
            <person name="Salamov A."/>
            <person name="Andreopoulos B."/>
            <person name="Baker S."/>
            <person name="Barry K."/>
            <person name="Bills G."/>
            <person name="Bluhm B."/>
            <person name="Cannon C."/>
            <person name="Castanera R."/>
            <person name="Culley D."/>
            <person name="Daum C."/>
            <person name="Ezra D."/>
            <person name="Gonzalez J."/>
            <person name="Henrissat B."/>
            <person name="Kuo A."/>
            <person name="Liang C."/>
            <person name="Lipzen A."/>
            <person name="Lutzoni F."/>
            <person name="Magnuson J."/>
            <person name="Mondo S."/>
            <person name="Nolan M."/>
            <person name="Ohm R."/>
            <person name="Pangilinan J."/>
            <person name="Park H.-J."/>
            <person name="Ramirez L."/>
            <person name="Alfaro M."/>
            <person name="Sun H."/>
            <person name="Tritt A."/>
            <person name="Yoshinaga Y."/>
            <person name="Zwiers L.-H."/>
            <person name="Turgeon B."/>
            <person name="Goodwin S."/>
            <person name="Spatafora J."/>
            <person name="Crous P."/>
            <person name="Grigoriev I."/>
        </authorList>
    </citation>
    <scope>NUCLEOTIDE SEQUENCE</scope>
    <source>
        <strain evidence="7">CBS 121167</strain>
    </source>
</reference>
<proteinExistence type="inferred from homology"/>
<evidence type="ECO:0000256" key="4">
    <source>
        <dbReference type="ARBA" id="ARBA00023027"/>
    </source>
</evidence>
<dbReference type="SUPFAM" id="SSF52309">
    <property type="entry name" value="N-(deoxy)ribosyltransferase-like"/>
    <property type="match status" value="1"/>
</dbReference>
<dbReference type="OrthoDB" id="2119228at2759"/>
<keyword evidence="8" id="KW-1185">Reference proteome</keyword>
<evidence type="ECO:0000256" key="5">
    <source>
        <dbReference type="ARBA" id="ARBA00023157"/>
    </source>
</evidence>
<keyword evidence="6" id="KW-0732">Signal</keyword>
<evidence type="ECO:0000313" key="8">
    <source>
        <dbReference type="Proteomes" id="UP000799438"/>
    </source>
</evidence>
<dbReference type="GO" id="GO:0061809">
    <property type="term" value="F:NAD+ nucleosidase activity, cyclic ADP-ribose generating"/>
    <property type="evidence" value="ECO:0007669"/>
    <property type="project" value="InterPro"/>
</dbReference>
<organism evidence="7 8">
    <name type="scientific">Aplosporella prunicola CBS 121167</name>
    <dbReference type="NCBI Taxonomy" id="1176127"/>
    <lineage>
        <taxon>Eukaryota</taxon>
        <taxon>Fungi</taxon>
        <taxon>Dikarya</taxon>
        <taxon>Ascomycota</taxon>
        <taxon>Pezizomycotina</taxon>
        <taxon>Dothideomycetes</taxon>
        <taxon>Dothideomycetes incertae sedis</taxon>
        <taxon>Botryosphaeriales</taxon>
        <taxon>Aplosporellaceae</taxon>
        <taxon>Aplosporella</taxon>
    </lineage>
</organism>
<dbReference type="EMBL" id="ML995474">
    <property type="protein sequence ID" value="KAF2147079.1"/>
    <property type="molecule type" value="Genomic_DNA"/>
</dbReference>
<comment type="similarity">
    <text evidence="1">Belongs to the ADP-ribosyl cyclase family.</text>
</comment>
<dbReference type="Proteomes" id="UP000799438">
    <property type="component" value="Unassembled WGS sequence"/>
</dbReference>
<dbReference type="GO" id="GO:0016020">
    <property type="term" value="C:membrane"/>
    <property type="evidence" value="ECO:0007669"/>
    <property type="project" value="UniProtKB-ARBA"/>
</dbReference>
<dbReference type="GO" id="GO:0016740">
    <property type="term" value="F:transferase activity"/>
    <property type="evidence" value="ECO:0007669"/>
    <property type="project" value="UniProtKB-KW"/>
</dbReference>
<gene>
    <name evidence="7" type="ORF">K452DRAFT_314311</name>
</gene>
<dbReference type="RefSeq" id="XP_033402787.1">
    <property type="nucleotide sequence ID" value="XM_033543743.1"/>
</dbReference>
<evidence type="ECO:0000256" key="1">
    <source>
        <dbReference type="ARBA" id="ARBA00005406"/>
    </source>
</evidence>
<name>A0A6A6BSK0_9PEZI</name>
<keyword evidence="3" id="KW-0378">Hydrolase</keyword>
<evidence type="ECO:0000256" key="2">
    <source>
        <dbReference type="ARBA" id="ARBA00022679"/>
    </source>
</evidence>
<accession>A0A6A6BSK0</accession>
<sequence>MAGKSFSKGLGLLLLFLFSFLLAQSHGHPTSGVSNELEKRTLDPPLPDVKLARTHLKKPGPGKSIFWSAGAIGAASDYAAKNKHVMLGECDDGSGWANFEGGPFEEYVNNFCDDKPTWTDDEMVQAKGHISQAYAENAEGEVIVILPKKINAAELKTSIWERYELPALKKNTAVTKISVFDVDNVNEAPTGKPNREISKSS</sequence>
<dbReference type="GeneID" id="54301240"/>
<keyword evidence="4" id="KW-0520">NAD</keyword>
<feature type="chain" id="PRO_5025648937" evidence="6">
    <location>
        <begin position="28"/>
        <end position="201"/>
    </location>
</feature>
<evidence type="ECO:0000256" key="6">
    <source>
        <dbReference type="SAM" id="SignalP"/>
    </source>
</evidence>
<evidence type="ECO:0000313" key="7">
    <source>
        <dbReference type="EMBL" id="KAF2147079.1"/>
    </source>
</evidence>
<keyword evidence="5" id="KW-1015">Disulfide bond</keyword>
<evidence type="ECO:0000256" key="3">
    <source>
        <dbReference type="ARBA" id="ARBA00022801"/>
    </source>
</evidence>
<protein>
    <submittedName>
        <fullName evidence="7">Uncharacterized protein</fullName>
    </submittedName>
</protein>
<keyword evidence="2" id="KW-0808">Transferase</keyword>
<feature type="signal peptide" evidence="6">
    <location>
        <begin position="1"/>
        <end position="27"/>
    </location>
</feature>
<dbReference type="Pfam" id="PF02267">
    <property type="entry name" value="Rib_hydrolayse"/>
    <property type="match status" value="1"/>
</dbReference>
<dbReference type="InterPro" id="IPR003193">
    <property type="entry name" value="ADP-ribosyl_cyclase"/>
</dbReference>